<dbReference type="EMBL" id="PDCP01000069">
    <property type="protein sequence ID" value="PEG34320.1"/>
    <property type="molecule type" value="Genomic_DNA"/>
</dbReference>
<sequence>MGDSKPKADDPKHPSRKVRIDVNVRGPLVLSHGFGARFRARGRGGIVLLSSMGALQGMVRVANYSATKAYNLVLAEGLWAELRDDGVDVLVSCAGATRTPNYLASEPQDANVPVQEPEQVAVETLNALGKKPTVFPAPVLRFTHFAFRHLMGRRTAVRLMAYASNRTYKEQDSYSTGDRR</sequence>
<gene>
    <name evidence="3" type="ORF">CQY20_26295</name>
</gene>
<reference evidence="3 4" key="1">
    <citation type="submission" date="2017-10" db="EMBL/GenBank/DDBJ databases">
        <title>The new phylogeny of genus Mycobacterium.</title>
        <authorList>
            <person name="Tortoli E."/>
            <person name="Trovato A."/>
            <person name="Cirillo D.M."/>
        </authorList>
    </citation>
    <scope>NUCLEOTIDE SEQUENCE [LARGE SCALE GENOMIC DNA]</scope>
    <source>
        <strain evidence="3 4">CCUG37673</strain>
    </source>
</reference>
<dbReference type="PANTHER" id="PTHR44196:SF2">
    <property type="entry name" value="SHORT-CHAIN DEHYDROGENASE-RELATED"/>
    <property type="match status" value="1"/>
</dbReference>
<evidence type="ECO:0000313" key="4">
    <source>
        <dbReference type="Proteomes" id="UP000220914"/>
    </source>
</evidence>
<dbReference type="InterPro" id="IPR036291">
    <property type="entry name" value="NAD(P)-bd_dom_sf"/>
</dbReference>
<dbReference type="GO" id="GO:0016491">
    <property type="term" value="F:oxidoreductase activity"/>
    <property type="evidence" value="ECO:0007669"/>
    <property type="project" value="UniProtKB-KW"/>
</dbReference>
<keyword evidence="4" id="KW-1185">Reference proteome</keyword>
<accession>A0A2A7MRZ3</accession>
<protein>
    <recommendedName>
        <fullName evidence="5">Short-chain dehydrogenase</fullName>
    </recommendedName>
</protein>
<comment type="similarity">
    <text evidence="1">Belongs to the short-chain dehydrogenases/reductases (SDR) family.</text>
</comment>
<proteinExistence type="inferred from homology"/>
<dbReference type="Gene3D" id="3.40.50.720">
    <property type="entry name" value="NAD(P)-binding Rossmann-like Domain"/>
    <property type="match status" value="1"/>
</dbReference>
<dbReference type="PANTHER" id="PTHR44196">
    <property type="entry name" value="DEHYDROGENASE/REDUCTASE SDR FAMILY MEMBER 7B"/>
    <property type="match status" value="1"/>
</dbReference>
<evidence type="ECO:0000256" key="2">
    <source>
        <dbReference type="ARBA" id="ARBA00023002"/>
    </source>
</evidence>
<dbReference type="Pfam" id="PF00106">
    <property type="entry name" value="adh_short"/>
    <property type="match status" value="1"/>
</dbReference>
<dbReference type="SUPFAM" id="SSF51735">
    <property type="entry name" value="NAD(P)-binding Rossmann-fold domains"/>
    <property type="match status" value="1"/>
</dbReference>
<evidence type="ECO:0008006" key="5">
    <source>
        <dbReference type="Google" id="ProtNLM"/>
    </source>
</evidence>
<dbReference type="Proteomes" id="UP000220914">
    <property type="component" value="Unassembled WGS sequence"/>
</dbReference>
<organism evidence="3 4">
    <name type="scientific">Mycolicibacterium agri</name>
    <name type="common">Mycobacterium agri</name>
    <dbReference type="NCBI Taxonomy" id="36811"/>
    <lineage>
        <taxon>Bacteria</taxon>
        <taxon>Bacillati</taxon>
        <taxon>Actinomycetota</taxon>
        <taxon>Actinomycetes</taxon>
        <taxon>Mycobacteriales</taxon>
        <taxon>Mycobacteriaceae</taxon>
        <taxon>Mycolicibacterium</taxon>
    </lineage>
</organism>
<dbReference type="InterPro" id="IPR002347">
    <property type="entry name" value="SDR_fam"/>
</dbReference>
<dbReference type="AlphaFoldDB" id="A0A2A7MRZ3"/>
<name>A0A2A7MRZ3_MYCAG</name>
<comment type="caution">
    <text evidence="3">The sequence shown here is derived from an EMBL/GenBank/DDBJ whole genome shotgun (WGS) entry which is preliminary data.</text>
</comment>
<evidence type="ECO:0000313" key="3">
    <source>
        <dbReference type="EMBL" id="PEG34320.1"/>
    </source>
</evidence>
<keyword evidence="2" id="KW-0560">Oxidoreductase</keyword>
<evidence type="ECO:0000256" key="1">
    <source>
        <dbReference type="ARBA" id="ARBA00006484"/>
    </source>
</evidence>
<dbReference type="GO" id="GO:0016020">
    <property type="term" value="C:membrane"/>
    <property type="evidence" value="ECO:0007669"/>
    <property type="project" value="TreeGrafter"/>
</dbReference>